<dbReference type="Pfam" id="PF13145">
    <property type="entry name" value="Rotamase_2"/>
    <property type="match status" value="1"/>
</dbReference>
<dbReference type="OrthoDB" id="82234at2"/>
<dbReference type="Gene3D" id="3.10.50.40">
    <property type="match status" value="1"/>
</dbReference>
<evidence type="ECO:0000256" key="5">
    <source>
        <dbReference type="ARBA" id="ARBA00023235"/>
    </source>
</evidence>
<evidence type="ECO:0000256" key="4">
    <source>
        <dbReference type="ARBA" id="ARBA00023110"/>
    </source>
</evidence>
<comment type="catalytic activity">
    <reaction evidence="1">
        <text>[protein]-peptidylproline (omega=180) = [protein]-peptidylproline (omega=0)</text>
        <dbReference type="Rhea" id="RHEA:16237"/>
        <dbReference type="Rhea" id="RHEA-COMP:10747"/>
        <dbReference type="Rhea" id="RHEA-COMP:10748"/>
        <dbReference type="ChEBI" id="CHEBI:83833"/>
        <dbReference type="ChEBI" id="CHEBI:83834"/>
        <dbReference type="EC" id="5.2.1.8"/>
    </reaction>
</comment>
<dbReference type="PANTHER" id="PTHR47245">
    <property type="entry name" value="PEPTIDYLPROLYL ISOMERASE"/>
    <property type="match status" value="1"/>
</dbReference>
<dbReference type="GO" id="GO:0003755">
    <property type="term" value="F:peptidyl-prolyl cis-trans isomerase activity"/>
    <property type="evidence" value="ECO:0007669"/>
    <property type="project" value="UniProtKB-KW"/>
</dbReference>
<dbReference type="InterPro" id="IPR000297">
    <property type="entry name" value="PPIase_PpiC"/>
</dbReference>
<dbReference type="STRING" id="1122172.GCA_000373045_01668"/>
<dbReference type="PANTHER" id="PTHR47245:SF1">
    <property type="entry name" value="FOLDASE PROTEIN PRSA"/>
    <property type="match status" value="1"/>
</dbReference>
<evidence type="ECO:0000259" key="6">
    <source>
        <dbReference type="Pfam" id="PF13145"/>
    </source>
</evidence>
<evidence type="ECO:0000256" key="2">
    <source>
        <dbReference type="ARBA" id="ARBA00013194"/>
    </source>
</evidence>
<dbReference type="InterPro" id="IPR050245">
    <property type="entry name" value="PrsA_foldase"/>
</dbReference>
<dbReference type="Proteomes" id="UP000322617">
    <property type="component" value="Chromosome"/>
</dbReference>
<reference evidence="7 8" key="1">
    <citation type="submission" date="2019-07" db="EMBL/GenBank/DDBJ databases">
        <title>Complete Genome Sequence of Leptotrichia shahii Strain JCM 16776.</title>
        <authorList>
            <person name="Watanabe S."/>
            <person name="Cui L."/>
        </authorList>
    </citation>
    <scope>NUCLEOTIDE SEQUENCE [LARGE SCALE GENOMIC DNA]</scope>
    <source>
        <strain evidence="7 8">JCM16776</strain>
    </source>
</reference>
<dbReference type="EC" id="5.2.1.8" evidence="2"/>
<proteinExistence type="predicted"/>
<feature type="domain" description="PpiC" evidence="6">
    <location>
        <begin position="128"/>
        <end position="255"/>
    </location>
</feature>
<evidence type="ECO:0000313" key="7">
    <source>
        <dbReference type="EMBL" id="BBM39969.1"/>
    </source>
</evidence>
<dbReference type="PROSITE" id="PS51257">
    <property type="entry name" value="PROKAR_LIPOPROTEIN"/>
    <property type="match status" value="1"/>
</dbReference>
<dbReference type="SUPFAM" id="SSF109998">
    <property type="entry name" value="Triger factor/SurA peptide-binding domain-like"/>
    <property type="match status" value="1"/>
</dbReference>
<name>A0A510JKW9_9FUSO</name>
<keyword evidence="8" id="KW-1185">Reference proteome</keyword>
<evidence type="ECO:0000313" key="8">
    <source>
        <dbReference type="Proteomes" id="UP000322617"/>
    </source>
</evidence>
<dbReference type="RefSeq" id="WP_018451279.1">
    <property type="nucleotide sequence ID" value="NZ_AP019827.1"/>
</dbReference>
<keyword evidence="3" id="KW-0732">Signal</keyword>
<organism evidence="7 8">
    <name type="scientific">Leptotrichia shahii</name>
    <dbReference type="NCBI Taxonomy" id="157691"/>
    <lineage>
        <taxon>Bacteria</taxon>
        <taxon>Fusobacteriati</taxon>
        <taxon>Fusobacteriota</taxon>
        <taxon>Fusobacteriia</taxon>
        <taxon>Fusobacteriales</taxon>
        <taxon>Leptotrichiaceae</taxon>
        <taxon>Leptotrichia</taxon>
    </lineage>
</organism>
<gene>
    <name evidence="7" type="ORF">JCM16776_0172</name>
</gene>
<dbReference type="SUPFAM" id="SSF54534">
    <property type="entry name" value="FKBP-like"/>
    <property type="match status" value="1"/>
</dbReference>
<dbReference type="InterPro" id="IPR046357">
    <property type="entry name" value="PPIase_dom_sf"/>
</dbReference>
<accession>A0A510JKW9</accession>
<dbReference type="KEGG" id="lsz:JCM16776_0172"/>
<protein>
    <recommendedName>
        <fullName evidence="2">peptidylprolyl isomerase</fullName>
        <ecNumber evidence="2">5.2.1.8</ecNumber>
    </recommendedName>
</protein>
<keyword evidence="5" id="KW-0413">Isomerase</keyword>
<keyword evidence="4" id="KW-0697">Rotamase</keyword>
<dbReference type="EMBL" id="AP019827">
    <property type="protein sequence ID" value="BBM39969.1"/>
    <property type="molecule type" value="Genomic_DNA"/>
</dbReference>
<evidence type="ECO:0000256" key="1">
    <source>
        <dbReference type="ARBA" id="ARBA00000971"/>
    </source>
</evidence>
<dbReference type="AlphaFoldDB" id="A0A510JKW9"/>
<dbReference type="InterPro" id="IPR027304">
    <property type="entry name" value="Trigger_fact/SurA_dom_sf"/>
</dbReference>
<evidence type="ECO:0000256" key="3">
    <source>
        <dbReference type="ARBA" id="ARBA00022729"/>
    </source>
</evidence>
<sequence length="294" mass="32511">MNNKLKMGILATLCIFALSCGNGNGQSGKVLFESADKKIKVYENEVNIELEKNLFSNGISQKDLTPDQIKQMKQSIVKNIALNRALAIKGKEEKLDKDKKYTENQNVIKEQLLASLTLVNEVNGKINVSDEEAKKYYEANPASFTLQEDSAKLQIIPFKATDAATANQVLKDVLANPSNFNTYARKYNSNIAGVSEIGETPEIPDSRLGALGEAIKNVAVGQIVNNVVKVDNALYIVKVLGKNSKGLVPFEKVKEGIKAQIKNQKRQVEQQNYLKSVSDEFKLSNMDDSIKNIK</sequence>